<evidence type="ECO:0000256" key="1">
    <source>
        <dbReference type="ARBA" id="ARBA00022801"/>
    </source>
</evidence>
<sequence>MFTNIKKINSLAIGLLCAGSLYFTQCSSVSEEKEQSANGLHEYYSGYFPIGVAVSPRALEDSAQSALILREFNSMTPENVMKAGPIHPSPNQYNWGPADAVSYYAKENDLKLRGHALVWHQQYPGWFFKDENGDQISKDTLYARMKSHITEVVNRYKDVIYAWDVVNEAVSDNSDFVYRQESPYYQIAGEEYLAKAFEFAHAADPQAKLFYNDYNAARPEKVDRIYTLVKKLKDAGVPIHGVGIQGHWSIFEPSEKDLRYAIDKYASLGLDVQITELDVSIYPWEKERRAMKPGESDEFTNELEEKQLKQYDMFFRVFRDYKETLTGVTFWNISDQYTWLDTYPVEGRKNYPLLFDQELKPKKAYYKVTSFDQ</sequence>
<gene>
    <name evidence="8" type="ORF">GCM10011506_41350</name>
</gene>
<dbReference type="InterPro" id="IPR017853">
    <property type="entry name" value="GH"/>
</dbReference>
<evidence type="ECO:0000313" key="8">
    <source>
        <dbReference type="EMBL" id="GGC51343.1"/>
    </source>
</evidence>
<feature type="domain" description="GH10" evidence="7">
    <location>
        <begin position="34"/>
        <end position="371"/>
    </location>
</feature>
<name>A0ABQ1N1W0_9BACT</name>
<evidence type="ECO:0000256" key="3">
    <source>
        <dbReference type="ARBA" id="ARBA00023295"/>
    </source>
</evidence>
<comment type="similarity">
    <text evidence="6">Belongs to the glycosyl hydrolase 10 (cellulase F) family.</text>
</comment>
<dbReference type="RefSeq" id="WP_188467234.1">
    <property type="nucleotide sequence ID" value="NZ_BAABHU010000015.1"/>
</dbReference>
<proteinExistence type="inferred from homology"/>
<protein>
    <recommendedName>
        <fullName evidence="6">Beta-xylanase</fullName>
        <ecNumber evidence="6">3.2.1.8</ecNumber>
    </recommendedName>
</protein>
<dbReference type="InterPro" id="IPR031158">
    <property type="entry name" value="GH10_AS"/>
</dbReference>
<evidence type="ECO:0000256" key="2">
    <source>
        <dbReference type="ARBA" id="ARBA00023277"/>
    </source>
</evidence>
<dbReference type="PANTHER" id="PTHR31490:SF90">
    <property type="entry name" value="ENDO-1,4-BETA-XYLANASE A"/>
    <property type="match status" value="1"/>
</dbReference>
<dbReference type="SUPFAM" id="SSF51445">
    <property type="entry name" value="(Trans)glycosidases"/>
    <property type="match status" value="1"/>
</dbReference>
<comment type="caution">
    <text evidence="8">The sequence shown here is derived from an EMBL/GenBank/DDBJ whole genome shotgun (WGS) entry which is preliminary data.</text>
</comment>
<dbReference type="Gene3D" id="3.20.20.80">
    <property type="entry name" value="Glycosidases"/>
    <property type="match status" value="1"/>
</dbReference>
<dbReference type="Proteomes" id="UP000636010">
    <property type="component" value="Unassembled WGS sequence"/>
</dbReference>
<keyword evidence="4 6" id="KW-0624">Polysaccharide degradation</keyword>
<dbReference type="Pfam" id="PF00331">
    <property type="entry name" value="Glyco_hydro_10"/>
    <property type="match status" value="1"/>
</dbReference>
<feature type="active site" description="Nucleophile" evidence="5">
    <location>
        <position position="276"/>
    </location>
</feature>
<keyword evidence="9" id="KW-1185">Reference proteome</keyword>
<dbReference type="InterPro" id="IPR001000">
    <property type="entry name" value="GH10_dom"/>
</dbReference>
<dbReference type="PRINTS" id="PR00134">
    <property type="entry name" value="GLHYDRLASE10"/>
</dbReference>
<dbReference type="SMART" id="SM00633">
    <property type="entry name" value="Glyco_10"/>
    <property type="match status" value="1"/>
</dbReference>
<dbReference type="PROSITE" id="PS00591">
    <property type="entry name" value="GH10_1"/>
    <property type="match status" value="1"/>
</dbReference>
<organism evidence="8 9">
    <name type="scientific">Marivirga lumbricoides</name>
    <dbReference type="NCBI Taxonomy" id="1046115"/>
    <lineage>
        <taxon>Bacteria</taxon>
        <taxon>Pseudomonadati</taxon>
        <taxon>Bacteroidota</taxon>
        <taxon>Cytophagia</taxon>
        <taxon>Cytophagales</taxon>
        <taxon>Marivirgaceae</taxon>
        <taxon>Marivirga</taxon>
    </lineage>
</organism>
<keyword evidence="2 6" id="KW-0119">Carbohydrate metabolism</keyword>
<dbReference type="InterPro" id="IPR044846">
    <property type="entry name" value="GH10"/>
</dbReference>
<reference evidence="9" key="1">
    <citation type="journal article" date="2019" name="Int. J. Syst. Evol. Microbiol.">
        <title>The Global Catalogue of Microorganisms (GCM) 10K type strain sequencing project: providing services to taxonomists for standard genome sequencing and annotation.</title>
        <authorList>
            <consortium name="The Broad Institute Genomics Platform"/>
            <consortium name="The Broad Institute Genome Sequencing Center for Infectious Disease"/>
            <person name="Wu L."/>
            <person name="Ma J."/>
        </authorList>
    </citation>
    <scope>NUCLEOTIDE SEQUENCE [LARGE SCALE GENOMIC DNA]</scope>
    <source>
        <strain evidence="9">CGMCC 1.10832</strain>
    </source>
</reference>
<dbReference type="EMBL" id="BMEC01000015">
    <property type="protein sequence ID" value="GGC51343.1"/>
    <property type="molecule type" value="Genomic_DNA"/>
</dbReference>
<dbReference type="PROSITE" id="PS51760">
    <property type="entry name" value="GH10_2"/>
    <property type="match status" value="1"/>
</dbReference>
<accession>A0ABQ1N1W0</accession>
<keyword evidence="3 6" id="KW-0326">Glycosidase</keyword>
<evidence type="ECO:0000313" key="9">
    <source>
        <dbReference type="Proteomes" id="UP000636010"/>
    </source>
</evidence>
<dbReference type="EC" id="3.2.1.8" evidence="6"/>
<evidence type="ECO:0000256" key="6">
    <source>
        <dbReference type="RuleBase" id="RU361174"/>
    </source>
</evidence>
<dbReference type="PANTHER" id="PTHR31490">
    <property type="entry name" value="GLYCOSYL HYDROLASE"/>
    <property type="match status" value="1"/>
</dbReference>
<keyword evidence="1 6" id="KW-0378">Hydrolase</keyword>
<comment type="catalytic activity">
    <reaction evidence="6">
        <text>Endohydrolysis of (1-&gt;4)-beta-D-xylosidic linkages in xylans.</text>
        <dbReference type="EC" id="3.2.1.8"/>
    </reaction>
</comment>
<evidence type="ECO:0000256" key="5">
    <source>
        <dbReference type="PROSITE-ProRule" id="PRU10061"/>
    </source>
</evidence>
<evidence type="ECO:0000256" key="4">
    <source>
        <dbReference type="ARBA" id="ARBA00023326"/>
    </source>
</evidence>
<evidence type="ECO:0000259" key="7">
    <source>
        <dbReference type="PROSITE" id="PS51760"/>
    </source>
</evidence>